<feature type="compositionally biased region" description="Basic and acidic residues" evidence="1">
    <location>
        <begin position="216"/>
        <end position="230"/>
    </location>
</feature>
<protein>
    <submittedName>
        <fullName evidence="2">Uncharacterized protein</fullName>
    </submittedName>
</protein>
<feature type="region of interest" description="Disordered" evidence="1">
    <location>
        <begin position="194"/>
        <end position="251"/>
    </location>
</feature>
<evidence type="ECO:0000313" key="2">
    <source>
        <dbReference type="EMBL" id="RWQ99191.1"/>
    </source>
</evidence>
<accession>A0A443I583</accession>
<proteinExistence type="predicted"/>
<dbReference type="GeneID" id="39601698"/>
<dbReference type="RefSeq" id="XP_028488836.1">
    <property type="nucleotide sequence ID" value="XM_028632421.1"/>
</dbReference>
<evidence type="ECO:0000256" key="1">
    <source>
        <dbReference type="SAM" id="MobiDB-lite"/>
    </source>
</evidence>
<dbReference type="EMBL" id="RCNU01000001">
    <property type="protein sequence ID" value="RWQ99191.1"/>
    <property type="molecule type" value="Genomic_DNA"/>
</dbReference>
<name>A0A443I583_BYSSP</name>
<evidence type="ECO:0000313" key="3">
    <source>
        <dbReference type="Proteomes" id="UP000283841"/>
    </source>
</evidence>
<dbReference type="VEuPathDB" id="FungiDB:C8Q69DRAFT_502728"/>
<keyword evidence="3" id="KW-1185">Reference proteome</keyword>
<reference evidence="2 3" key="1">
    <citation type="journal article" date="2018" name="Front. Microbiol.">
        <title>Genomic and genetic insights into a cosmopolitan fungus, Paecilomyces variotii (Eurotiales).</title>
        <authorList>
            <person name="Urquhart A.S."/>
            <person name="Mondo S.J."/>
            <person name="Makela M.R."/>
            <person name="Hane J.K."/>
            <person name="Wiebenga A."/>
            <person name="He G."/>
            <person name="Mihaltcheva S."/>
            <person name="Pangilinan J."/>
            <person name="Lipzen A."/>
            <person name="Barry K."/>
            <person name="de Vries R.P."/>
            <person name="Grigoriev I.V."/>
            <person name="Idnurm A."/>
        </authorList>
    </citation>
    <scope>NUCLEOTIDE SEQUENCE [LARGE SCALE GENOMIC DNA]</scope>
    <source>
        <strain evidence="2 3">CBS 101075</strain>
    </source>
</reference>
<feature type="compositionally biased region" description="Basic and acidic residues" evidence="1">
    <location>
        <begin position="195"/>
        <end position="206"/>
    </location>
</feature>
<dbReference type="Proteomes" id="UP000283841">
    <property type="component" value="Unassembled WGS sequence"/>
</dbReference>
<dbReference type="AlphaFoldDB" id="A0A443I583"/>
<comment type="caution">
    <text evidence="2">The sequence shown here is derived from an EMBL/GenBank/DDBJ whole genome shotgun (WGS) entry which is preliminary data.</text>
</comment>
<gene>
    <name evidence="2" type="ORF">C8Q69DRAFT_502728</name>
</gene>
<organism evidence="2 3">
    <name type="scientific">Byssochlamys spectabilis</name>
    <name type="common">Paecilomyces variotii</name>
    <dbReference type="NCBI Taxonomy" id="264951"/>
    <lineage>
        <taxon>Eukaryota</taxon>
        <taxon>Fungi</taxon>
        <taxon>Dikarya</taxon>
        <taxon>Ascomycota</taxon>
        <taxon>Pezizomycotina</taxon>
        <taxon>Eurotiomycetes</taxon>
        <taxon>Eurotiomycetidae</taxon>
        <taxon>Eurotiales</taxon>
        <taxon>Thermoascaceae</taxon>
        <taxon>Paecilomyces</taxon>
    </lineage>
</organism>
<sequence length="346" mass="38958">MTEFNVFHRNYISPSERGRILPLVLLNVWYGRTLNLHIDVLPRPPGCQDFVVRNFREQDPTHPALIDWTNTQIYQLALPPLSPQHQWFFHQPEQITSCPEVIQHPLSLNTSRGRSPSDPGLWQYREPDFEVPYTYQPRQFLREVNESIESGGEKRLSRVFPQGWCTYNFWAVDVSPELADSGVQTPNIEVLETSDWDRQSRPDKVSDVTNFSITTTEREESSTNESPKEESEIDPSSSQAPSPFLSKSPEGVPLATEKLDTVPLAGYGLTFFGYHEPISPLASPQSHELVSSIPHLLAPGGTQAFEGLWRPPTAPVSSSGQRLWQGIASIEQDSQSNSSDTLSGQF</sequence>